<sequence>MTIKLISQRILTLAFLAFIGFGCATSTKEESKERPNIVFIMSDDHAFQAISAYGGPLAELAPTPNIDRLAEGGMRFNQCMVTNSICGPSRATILSGKYSHLNGFIDNTGGSHFDFSQNSYAKVLQKAGYKTAVIGKMHLGGTPTGFDYFDILPGQGRYYNPTFINQEGEYKMEGYTTEIITDKTINWLESEKESEQPFMVMMWHKAPHRAWEPGPNELGMYENTTFPEPETLFDDYDTRDAAAKNNMSIANTMFIDRDLKMTDQPRAGYTEDQLEQWNAVYQPIYEKFREENPTGKDLVSFKYQRYMRDYLACIAAVDKSVGELLDYLKESGLDKNTIVIYSSDQGFYLGEHGWFDKRWMYKESLNTPLLVSWPGVIEAGSVNNDLVSNLDFAETLIDVAGAEILEEMQGESLLPILKGETPADWRDAHYYHYYEHPSEHAVMRHYGITTDKYKLIHFYYDIDDWELYDLEKDPMEIHNVYDDPAYADVQAQLHVQLEELRKKYGDNDELNQKFIDEYQEKVKANPRIEYWKYW</sequence>
<keyword evidence="2" id="KW-0378">Hydrolase</keyword>
<proteinExistence type="inferred from homology"/>
<dbReference type="Gene3D" id="3.40.720.10">
    <property type="entry name" value="Alkaline Phosphatase, subunit A"/>
    <property type="match status" value="1"/>
</dbReference>
<dbReference type="PANTHER" id="PTHR43108:SF6">
    <property type="entry name" value="N-SULPHOGLUCOSAMINE SULPHOHYDROLASE"/>
    <property type="match status" value="1"/>
</dbReference>
<dbReference type="InterPro" id="IPR024607">
    <property type="entry name" value="Sulfatase_CS"/>
</dbReference>
<feature type="domain" description="N-sulphoglucosamine sulphohydrolase C-terminal" evidence="3">
    <location>
        <begin position="350"/>
        <end position="503"/>
    </location>
</feature>
<comment type="caution">
    <text evidence="4">The sequence shown here is derived from an EMBL/GenBank/DDBJ whole genome shotgun (WGS) entry which is preliminary data.</text>
</comment>
<dbReference type="GO" id="GO:0016787">
    <property type="term" value="F:hydrolase activity"/>
    <property type="evidence" value="ECO:0007669"/>
    <property type="project" value="UniProtKB-KW"/>
</dbReference>
<dbReference type="PROSITE" id="PS51257">
    <property type="entry name" value="PROKAR_LIPOPROTEIN"/>
    <property type="match status" value="1"/>
</dbReference>
<evidence type="ECO:0000313" key="4">
    <source>
        <dbReference type="EMBL" id="KJF44796.1"/>
    </source>
</evidence>
<dbReference type="RefSeq" id="WP_045026328.1">
    <property type="nucleotide sequence ID" value="NZ_JRHC01000001.1"/>
</dbReference>
<dbReference type="EMBL" id="JRHC01000001">
    <property type="protein sequence ID" value="KJF44796.1"/>
    <property type="molecule type" value="Genomic_DNA"/>
</dbReference>
<dbReference type="STRING" id="1544798.LH29_04965"/>
<gene>
    <name evidence="4" type="ORF">LH29_04965</name>
</gene>
<dbReference type="PANTHER" id="PTHR43108">
    <property type="entry name" value="N-ACETYLGLUCOSAMINE-6-SULFATASE FAMILY MEMBER"/>
    <property type="match status" value="1"/>
</dbReference>
<dbReference type="OrthoDB" id="9765065at2"/>
<dbReference type="InterPro" id="IPR032506">
    <property type="entry name" value="SGSH_C"/>
</dbReference>
<dbReference type="SUPFAM" id="SSF53649">
    <property type="entry name" value="Alkaline phosphatase-like"/>
    <property type="match status" value="1"/>
</dbReference>
<evidence type="ECO:0000313" key="5">
    <source>
        <dbReference type="Proteomes" id="UP000032544"/>
    </source>
</evidence>
<dbReference type="Pfam" id="PF16347">
    <property type="entry name" value="SGSH_C"/>
    <property type="match status" value="1"/>
</dbReference>
<protein>
    <submittedName>
        <fullName evidence="4">Sulfatase</fullName>
    </submittedName>
</protein>
<evidence type="ECO:0000259" key="3">
    <source>
        <dbReference type="Pfam" id="PF16347"/>
    </source>
</evidence>
<name>A0A0D8JE62_9BACT</name>
<dbReference type="PATRIC" id="fig|1544798.3.peg.1006"/>
<dbReference type="Proteomes" id="UP000032544">
    <property type="component" value="Unassembled WGS sequence"/>
</dbReference>
<dbReference type="CDD" id="cd16031">
    <property type="entry name" value="G6S_like"/>
    <property type="match status" value="1"/>
</dbReference>
<dbReference type="InterPro" id="IPR017850">
    <property type="entry name" value="Alkaline_phosphatase_core_sf"/>
</dbReference>
<evidence type="ECO:0000256" key="1">
    <source>
        <dbReference type="ARBA" id="ARBA00008779"/>
    </source>
</evidence>
<accession>A0A0D8JE62</accession>
<organism evidence="4 5">
    <name type="scientific">Draconibacterium sediminis</name>
    <dbReference type="NCBI Taxonomy" id="1544798"/>
    <lineage>
        <taxon>Bacteria</taxon>
        <taxon>Pseudomonadati</taxon>
        <taxon>Bacteroidota</taxon>
        <taxon>Bacteroidia</taxon>
        <taxon>Marinilabiliales</taxon>
        <taxon>Prolixibacteraceae</taxon>
        <taxon>Draconibacterium</taxon>
    </lineage>
</organism>
<dbReference type="PROSITE" id="PS00149">
    <property type="entry name" value="SULFATASE_2"/>
    <property type="match status" value="1"/>
</dbReference>
<keyword evidence="5" id="KW-1185">Reference proteome</keyword>
<evidence type="ECO:0000256" key="2">
    <source>
        <dbReference type="ARBA" id="ARBA00022801"/>
    </source>
</evidence>
<comment type="similarity">
    <text evidence="1">Belongs to the sulfatase family.</text>
</comment>
<dbReference type="AlphaFoldDB" id="A0A0D8JE62"/>
<reference evidence="4 5" key="1">
    <citation type="submission" date="2014-09" db="EMBL/GenBank/DDBJ databases">
        <title>Draft Genome Sequence of Draconibacterium sp. JN14CK-3.</title>
        <authorList>
            <person name="Dong C."/>
            <person name="Lai Q."/>
            <person name="Shao Z."/>
        </authorList>
    </citation>
    <scope>NUCLEOTIDE SEQUENCE [LARGE SCALE GENOMIC DNA]</scope>
    <source>
        <strain evidence="4 5">JN14CK-3</strain>
    </source>
</reference>